<keyword evidence="1" id="KW-0812">Transmembrane</keyword>
<evidence type="ECO:0000313" key="2">
    <source>
        <dbReference type="EMBL" id="MBD2861684.1"/>
    </source>
</evidence>
<comment type="caution">
    <text evidence="2">The sequence shown here is derived from an EMBL/GenBank/DDBJ whole genome shotgun (WGS) entry which is preliminary data.</text>
</comment>
<feature type="transmembrane region" description="Helical" evidence="1">
    <location>
        <begin position="46"/>
        <end position="65"/>
    </location>
</feature>
<dbReference type="EMBL" id="JACXJA010000006">
    <property type="protein sequence ID" value="MBD2861684.1"/>
    <property type="molecule type" value="Genomic_DNA"/>
</dbReference>
<keyword evidence="1" id="KW-1133">Transmembrane helix</keyword>
<feature type="transmembrane region" description="Helical" evidence="1">
    <location>
        <begin position="6"/>
        <end position="25"/>
    </location>
</feature>
<accession>A0A927C6D3</accession>
<keyword evidence="1" id="KW-0472">Membrane</keyword>
<proteinExistence type="predicted"/>
<evidence type="ECO:0000313" key="3">
    <source>
        <dbReference type="Proteomes" id="UP000639396"/>
    </source>
</evidence>
<protein>
    <submittedName>
        <fullName evidence="2">Uncharacterized protein</fullName>
    </submittedName>
</protein>
<sequence>MAIYAALIIFFIILSAVATILVGMSKQNRDGNPEYEKRTSGNMVRLTSFYVIAGIIGIGIMLYVIY</sequence>
<organism evidence="2 3">
    <name type="scientific">Paenibacillus oceani</name>
    <dbReference type="NCBI Taxonomy" id="2772510"/>
    <lineage>
        <taxon>Bacteria</taxon>
        <taxon>Bacillati</taxon>
        <taxon>Bacillota</taxon>
        <taxon>Bacilli</taxon>
        <taxon>Bacillales</taxon>
        <taxon>Paenibacillaceae</taxon>
        <taxon>Paenibacillus</taxon>
    </lineage>
</organism>
<name>A0A927C6D3_9BACL</name>
<keyword evidence="3" id="KW-1185">Reference proteome</keyword>
<evidence type="ECO:0000256" key="1">
    <source>
        <dbReference type="SAM" id="Phobius"/>
    </source>
</evidence>
<dbReference type="AlphaFoldDB" id="A0A927C6D3"/>
<dbReference type="RefSeq" id="WP_190925888.1">
    <property type="nucleotide sequence ID" value="NZ_JACXJA010000006.1"/>
</dbReference>
<gene>
    <name evidence="2" type="ORF">IDH45_06715</name>
</gene>
<dbReference type="Proteomes" id="UP000639396">
    <property type="component" value="Unassembled WGS sequence"/>
</dbReference>
<reference evidence="2" key="1">
    <citation type="submission" date="2020-09" db="EMBL/GenBank/DDBJ databases">
        <title>A novel bacterium of genus Paenibacillus, isolated from South China Sea.</title>
        <authorList>
            <person name="Huang H."/>
            <person name="Mo K."/>
            <person name="Hu Y."/>
        </authorList>
    </citation>
    <scope>NUCLEOTIDE SEQUENCE</scope>
    <source>
        <strain evidence="2">IB182363</strain>
    </source>
</reference>